<dbReference type="RefSeq" id="WP_344567295.1">
    <property type="nucleotide sequence ID" value="NZ_BAAARJ010000011.1"/>
</dbReference>
<accession>A0ABP6CL33</accession>
<feature type="compositionally biased region" description="Basic and acidic residues" evidence="1">
    <location>
        <begin position="717"/>
        <end position="732"/>
    </location>
</feature>
<name>A0ABP6CL33_9ACTN</name>
<comment type="caution">
    <text evidence="2">The sequence shown here is derived from an EMBL/GenBank/DDBJ whole genome shotgun (WGS) entry which is preliminary data.</text>
</comment>
<reference evidence="3" key="1">
    <citation type="journal article" date="2019" name="Int. J. Syst. Evol. Microbiol.">
        <title>The Global Catalogue of Microorganisms (GCM) 10K type strain sequencing project: providing services to taxonomists for standard genome sequencing and annotation.</title>
        <authorList>
            <consortium name="The Broad Institute Genomics Platform"/>
            <consortium name="The Broad Institute Genome Sequencing Center for Infectious Disease"/>
            <person name="Wu L."/>
            <person name="Ma J."/>
        </authorList>
    </citation>
    <scope>NUCLEOTIDE SEQUENCE [LARGE SCALE GENOMIC DNA]</scope>
    <source>
        <strain evidence="3">JCM 16373</strain>
    </source>
</reference>
<keyword evidence="3" id="KW-1185">Reference proteome</keyword>
<evidence type="ECO:0000256" key="1">
    <source>
        <dbReference type="SAM" id="MobiDB-lite"/>
    </source>
</evidence>
<gene>
    <name evidence="2" type="ORF">GCM10009863_36900</name>
</gene>
<protein>
    <submittedName>
        <fullName evidence="2">PPE domain-containing protein</fullName>
    </submittedName>
</protein>
<dbReference type="EMBL" id="BAAARJ010000011">
    <property type="protein sequence ID" value="GAA2619560.1"/>
    <property type="molecule type" value="Genomic_DNA"/>
</dbReference>
<sequence length="754" mass="82435">MDPETLLGLGKLKALDEAVEDWKWMRDELKKLKSSAEDDLQAKAKKAHWRGENAGITREFVTKTVLEFVDAHGQASTIHNILKDTRAELLGYKEDLEEVLRRAKKDDIYLVKSSEKSFQLDSVVTPMVKPPDQALLDGYAAEIRGILSKATESDRSAADTLRFLADQAKFGFSNARYKNRDEAAEALHAADEAAKLAKLSPADRSPTQLARLNSLAEKYHKDPLFAERFATKVGPEDTLKLWAGVANPQSGDMSPKQVAMAKKFQKNLSLTLASATQSDSPKMQHWEKEMIGLGSRPAGEPAPHSRNFQIMSNLMRFGDYDRKFLNEYGERLIAFDKKNAKAESIRAWTDPTNSDNFNFWGKDDHGKDPMTGFLEGLGHNPEASTEFFKKPAGSEGPVHHQSELNEHLKYLVKDREWEPENLPTGDDKKIPGHNALGHALEAATIGYAHDDPALSGKDADVFKEGGDRRTAATAGVMEQVVALYGGKDGPQLLHDQPGMADSLGKMGGAYVDDINRSLTRSDNDFPSPYPGHARFGNQGAIDFLSVLGQNETSHGYMTSAEHIYTLNALDAKPATSDENYQHGKDAMVAEARARGILDHSRVGQAEATFEAGTEEANSSIGRSAEWGKYAIGTGISAGVALIPVPGSTGAALTVAPIAADAGGELLNTFLGQQIDQATEDGEKDPAEDTQMTSRELYRKGEQGLYATHDQYLAGHHAARDQADRDDLQEDLRNAYIGSGSNTNQYRGRPAVPND</sequence>
<organism evidence="2 3">
    <name type="scientific">Streptomyces axinellae</name>
    <dbReference type="NCBI Taxonomy" id="552788"/>
    <lineage>
        <taxon>Bacteria</taxon>
        <taxon>Bacillati</taxon>
        <taxon>Actinomycetota</taxon>
        <taxon>Actinomycetes</taxon>
        <taxon>Kitasatosporales</taxon>
        <taxon>Streptomycetaceae</taxon>
        <taxon>Streptomyces</taxon>
    </lineage>
</organism>
<evidence type="ECO:0000313" key="2">
    <source>
        <dbReference type="EMBL" id="GAA2619560.1"/>
    </source>
</evidence>
<evidence type="ECO:0000313" key="3">
    <source>
        <dbReference type="Proteomes" id="UP001501447"/>
    </source>
</evidence>
<proteinExistence type="predicted"/>
<dbReference type="Proteomes" id="UP001501447">
    <property type="component" value="Unassembled WGS sequence"/>
</dbReference>
<feature type="region of interest" description="Disordered" evidence="1">
    <location>
        <begin position="715"/>
        <end position="754"/>
    </location>
</feature>